<feature type="signal peptide" evidence="1">
    <location>
        <begin position="1"/>
        <end position="19"/>
    </location>
</feature>
<keyword evidence="1" id="KW-0732">Signal</keyword>
<protein>
    <submittedName>
        <fullName evidence="2">Uncharacterized protein</fullName>
    </submittedName>
</protein>
<accession>A0A6M5Z257</accession>
<evidence type="ECO:0000256" key="1">
    <source>
        <dbReference type="SAM" id="SignalP"/>
    </source>
</evidence>
<evidence type="ECO:0000313" key="3">
    <source>
        <dbReference type="Proteomes" id="UP000503447"/>
    </source>
</evidence>
<dbReference type="EMBL" id="CP053452">
    <property type="protein sequence ID" value="QJW99252.1"/>
    <property type="molecule type" value="Genomic_DNA"/>
</dbReference>
<dbReference type="KEGG" id="ftj:FTUN_6854"/>
<dbReference type="Gene3D" id="2.40.360.20">
    <property type="match status" value="1"/>
</dbReference>
<proteinExistence type="predicted"/>
<dbReference type="AlphaFoldDB" id="A0A6M5Z257"/>
<gene>
    <name evidence="2" type="ORF">FTUN_6854</name>
</gene>
<keyword evidence="3" id="KW-1185">Reference proteome</keyword>
<reference evidence="3" key="1">
    <citation type="submission" date="2020-05" db="EMBL/GenBank/DDBJ databases">
        <title>Frigoriglobus tundricola gen. nov., sp. nov., a psychrotolerant cellulolytic planctomycete of the family Gemmataceae with two divergent copies of 16S rRNA gene.</title>
        <authorList>
            <person name="Kulichevskaya I.S."/>
            <person name="Ivanova A.A."/>
            <person name="Naumoff D.G."/>
            <person name="Beletsky A.V."/>
            <person name="Rijpstra W.I.C."/>
            <person name="Sinninghe Damste J.S."/>
            <person name="Mardanov A.V."/>
            <person name="Ravin N.V."/>
            <person name="Dedysh S.N."/>
        </authorList>
    </citation>
    <scope>NUCLEOTIDE SEQUENCE [LARGE SCALE GENOMIC DNA]</scope>
    <source>
        <strain evidence="3">PL17</strain>
    </source>
</reference>
<evidence type="ECO:0000313" key="2">
    <source>
        <dbReference type="EMBL" id="QJW99252.1"/>
    </source>
</evidence>
<dbReference type="RefSeq" id="WP_171474243.1">
    <property type="nucleotide sequence ID" value="NZ_CP053452.2"/>
</dbReference>
<dbReference type="Proteomes" id="UP000503447">
    <property type="component" value="Chromosome"/>
</dbReference>
<sequence length="203" mass="22493">MTRLLAALVCLGALPLALAAPVPKDARKPVLYYPTTEATWIYRYYGVNDPVGRDYFEVVMSVWEKDGTHYVRMGCMFDGKKKTSTGGVVAVSGKGLVEGIEVGVRNFAPSDEVLRVPSLPGEKWTGELSMRPADRERRYVSRGPEEVDVPAGKFQAMRVDREVVCANGKLCYHPSWYVVGIGLVKWEDDEGRSKVLKSFTAGK</sequence>
<name>A0A6M5Z257_9BACT</name>
<organism evidence="2 3">
    <name type="scientific">Frigoriglobus tundricola</name>
    <dbReference type="NCBI Taxonomy" id="2774151"/>
    <lineage>
        <taxon>Bacteria</taxon>
        <taxon>Pseudomonadati</taxon>
        <taxon>Planctomycetota</taxon>
        <taxon>Planctomycetia</taxon>
        <taxon>Gemmatales</taxon>
        <taxon>Gemmataceae</taxon>
        <taxon>Frigoriglobus</taxon>
    </lineage>
</organism>
<feature type="chain" id="PRO_5026736622" evidence="1">
    <location>
        <begin position="20"/>
        <end position="203"/>
    </location>
</feature>